<dbReference type="EMBL" id="CAJHNH020002554">
    <property type="protein sequence ID" value="CAG5127044.1"/>
    <property type="molecule type" value="Genomic_DNA"/>
</dbReference>
<gene>
    <name evidence="1" type="ORF">CUNI_LOCUS12602</name>
</gene>
<feature type="non-terminal residue" evidence="1">
    <location>
        <position position="77"/>
    </location>
</feature>
<protein>
    <submittedName>
        <fullName evidence="1">Uncharacterized protein</fullName>
    </submittedName>
</protein>
<name>A0A8S3ZBX8_9EUPU</name>
<comment type="caution">
    <text evidence="1">The sequence shown here is derived from an EMBL/GenBank/DDBJ whole genome shotgun (WGS) entry which is preliminary data.</text>
</comment>
<proteinExistence type="predicted"/>
<keyword evidence="2" id="KW-1185">Reference proteome</keyword>
<reference evidence="1" key="1">
    <citation type="submission" date="2021-04" db="EMBL/GenBank/DDBJ databases">
        <authorList>
            <consortium name="Molecular Ecology Group"/>
        </authorList>
    </citation>
    <scope>NUCLEOTIDE SEQUENCE</scope>
</reference>
<dbReference type="Proteomes" id="UP000678393">
    <property type="component" value="Unassembled WGS sequence"/>
</dbReference>
<evidence type="ECO:0000313" key="2">
    <source>
        <dbReference type="Proteomes" id="UP000678393"/>
    </source>
</evidence>
<feature type="non-terminal residue" evidence="1">
    <location>
        <position position="1"/>
    </location>
</feature>
<organism evidence="1 2">
    <name type="scientific">Candidula unifasciata</name>
    <dbReference type="NCBI Taxonomy" id="100452"/>
    <lineage>
        <taxon>Eukaryota</taxon>
        <taxon>Metazoa</taxon>
        <taxon>Spiralia</taxon>
        <taxon>Lophotrochozoa</taxon>
        <taxon>Mollusca</taxon>
        <taxon>Gastropoda</taxon>
        <taxon>Heterobranchia</taxon>
        <taxon>Euthyneura</taxon>
        <taxon>Panpulmonata</taxon>
        <taxon>Eupulmonata</taxon>
        <taxon>Stylommatophora</taxon>
        <taxon>Helicina</taxon>
        <taxon>Helicoidea</taxon>
        <taxon>Geomitridae</taxon>
        <taxon>Candidula</taxon>
    </lineage>
</organism>
<evidence type="ECO:0000313" key="1">
    <source>
        <dbReference type="EMBL" id="CAG5127044.1"/>
    </source>
</evidence>
<accession>A0A8S3ZBX8</accession>
<sequence>YMGVVQAGIILSLLLLTTSVLCLLLEVCLKAKHFLTTQLVGTGTNSATTQLVGTGTNSATSHLTRVDRAVSIAAAMG</sequence>
<dbReference type="AlphaFoldDB" id="A0A8S3ZBX8"/>